<dbReference type="InterPro" id="IPR002293">
    <property type="entry name" value="AA/rel_permease1"/>
</dbReference>
<gene>
    <name evidence="7" type="ORF">EW146_g523</name>
</gene>
<sequence length="634" mass="68075">MCSKPRKISQGADTYSHRSRALITPLALIGNPGFYCFPAVCASVFSTVPSANVYLNRAHGGALSLLTLIKQAVALPLIPPLLACFPRAMLDKQPSVETTDVDALASERLQQMGYKPELSRSRGLFHILFMTLGQSLDYYSLANGRLSSLRTAIMAVPYGLSAPIATSLIGGGPATMIWGWIFVSLITLSLALSLAEICSHYPTSAGAYYWTFRLASPRTRVVLSWINGWMTVVGVWTIALSVNFGTGQLIVAGAGIFHPEWVATAWQTYLIFLAVTAVSSIVCIFFNRLLPLIDIICAYWTGLGIFIILICTSAKAAAGRHSAAYALGHFDPSASGWVPVKYTDTGWTFFIGLLPPAYTFSAIGMVASMAEEVHNPAVQLPKAIVWSIPIGAISGLIFLLPLVFTLPDVETLLAVSSGQPIGVMFQLIMGSKGGGFGMWFIIFGIGMFCAVSISCAASRATWSFARDNALPFSQTFARVTAAPFSRASDPLPLNAFLLSTIVQVLLGLIYLGSSAAFNAFVGVAVICLGASYAMPVAVSLADRRRALKSRNAPFGLGRWGTVVNAIAVLWIAFAIVLFCMPAALPVTKVSMNYASVVFVGFALFSAVWYYIDGRHHYVGPPFPHEDAGFMEKEG</sequence>
<feature type="transmembrane region" description="Helical" evidence="6">
    <location>
        <begin position="493"/>
        <end position="513"/>
    </location>
</feature>
<evidence type="ECO:0000256" key="6">
    <source>
        <dbReference type="SAM" id="Phobius"/>
    </source>
</evidence>
<feature type="transmembrane region" description="Helical" evidence="6">
    <location>
        <begin position="562"/>
        <end position="584"/>
    </location>
</feature>
<dbReference type="PANTHER" id="PTHR45649">
    <property type="entry name" value="AMINO-ACID PERMEASE BAT1"/>
    <property type="match status" value="1"/>
</dbReference>
<keyword evidence="2" id="KW-0813">Transport</keyword>
<dbReference type="Pfam" id="PF13520">
    <property type="entry name" value="AA_permease_2"/>
    <property type="match status" value="1"/>
</dbReference>
<feature type="transmembrane region" description="Helical" evidence="6">
    <location>
        <begin position="152"/>
        <end position="171"/>
    </location>
</feature>
<keyword evidence="3 6" id="KW-0812">Transmembrane</keyword>
<organism evidence="7 8">
    <name type="scientific">Bondarzewia mesenterica</name>
    <dbReference type="NCBI Taxonomy" id="1095465"/>
    <lineage>
        <taxon>Eukaryota</taxon>
        <taxon>Fungi</taxon>
        <taxon>Dikarya</taxon>
        <taxon>Basidiomycota</taxon>
        <taxon>Agaricomycotina</taxon>
        <taxon>Agaricomycetes</taxon>
        <taxon>Russulales</taxon>
        <taxon>Bondarzewiaceae</taxon>
        <taxon>Bondarzewia</taxon>
    </lineage>
</organism>
<evidence type="ECO:0000256" key="4">
    <source>
        <dbReference type="ARBA" id="ARBA00022989"/>
    </source>
</evidence>
<evidence type="ECO:0000256" key="2">
    <source>
        <dbReference type="ARBA" id="ARBA00022448"/>
    </source>
</evidence>
<comment type="subcellular location">
    <subcellularLocation>
        <location evidence="1">Membrane</location>
        <topology evidence="1">Multi-pass membrane protein</topology>
    </subcellularLocation>
</comment>
<dbReference type="GO" id="GO:0016020">
    <property type="term" value="C:membrane"/>
    <property type="evidence" value="ECO:0007669"/>
    <property type="project" value="UniProtKB-SubCell"/>
</dbReference>
<dbReference type="Gene3D" id="1.20.1740.10">
    <property type="entry name" value="Amino acid/polyamine transporter I"/>
    <property type="match status" value="1"/>
</dbReference>
<feature type="transmembrane region" description="Helical" evidence="6">
    <location>
        <begin position="266"/>
        <end position="286"/>
    </location>
</feature>
<dbReference type="Proteomes" id="UP000310158">
    <property type="component" value="Unassembled WGS sequence"/>
</dbReference>
<protein>
    <recommendedName>
        <fullName evidence="9">Amino acid permease/ SLC12A domain-containing protein</fullName>
    </recommendedName>
</protein>
<evidence type="ECO:0000256" key="3">
    <source>
        <dbReference type="ARBA" id="ARBA00022692"/>
    </source>
</evidence>
<dbReference type="InterPro" id="IPR004840">
    <property type="entry name" value="Amino_acid_permease_CS"/>
</dbReference>
<keyword evidence="5 6" id="KW-0472">Membrane</keyword>
<feature type="transmembrane region" description="Helical" evidence="6">
    <location>
        <begin position="519"/>
        <end position="541"/>
    </location>
</feature>
<dbReference type="GO" id="GO:0022857">
    <property type="term" value="F:transmembrane transporter activity"/>
    <property type="evidence" value="ECO:0007669"/>
    <property type="project" value="InterPro"/>
</dbReference>
<dbReference type="PANTHER" id="PTHR45649:SF28">
    <property type="entry name" value="TRANSPORTER, PUTATIVE (EUROFUNG)-RELATED"/>
    <property type="match status" value="1"/>
</dbReference>
<evidence type="ECO:0000313" key="7">
    <source>
        <dbReference type="EMBL" id="THH20954.1"/>
    </source>
</evidence>
<feature type="transmembrane region" description="Helical" evidence="6">
    <location>
        <begin position="21"/>
        <end position="45"/>
    </location>
</feature>
<feature type="transmembrane region" description="Helical" evidence="6">
    <location>
        <begin position="177"/>
        <end position="201"/>
    </location>
</feature>
<dbReference type="AlphaFoldDB" id="A0A4S4M6P8"/>
<evidence type="ECO:0000256" key="5">
    <source>
        <dbReference type="ARBA" id="ARBA00023136"/>
    </source>
</evidence>
<evidence type="ECO:0000313" key="8">
    <source>
        <dbReference type="Proteomes" id="UP000310158"/>
    </source>
</evidence>
<accession>A0A4S4M6P8</accession>
<proteinExistence type="predicted"/>
<feature type="transmembrane region" description="Helical" evidence="6">
    <location>
        <begin position="383"/>
        <end position="404"/>
    </location>
</feature>
<dbReference type="PROSITE" id="PS00218">
    <property type="entry name" value="AMINO_ACID_PERMEASE_1"/>
    <property type="match status" value="1"/>
</dbReference>
<feature type="transmembrane region" description="Helical" evidence="6">
    <location>
        <begin position="436"/>
        <end position="457"/>
    </location>
</feature>
<keyword evidence="8" id="KW-1185">Reference proteome</keyword>
<name>A0A4S4M6P8_9AGAM</name>
<keyword evidence="4 6" id="KW-1133">Transmembrane helix</keyword>
<feature type="transmembrane region" description="Helical" evidence="6">
    <location>
        <begin position="590"/>
        <end position="611"/>
    </location>
</feature>
<feature type="transmembrane region" description="Helical" evidence="6">
    <location>
        <begin position="65"/>
        <end position="85"/>
    </location>
</feature>
<feature type="transmembrane region" description="Helical" evidence="6">
    <location>
        <begin position="347"/>
        <end position="371"/>
    </location>
</feature>
<dbReference type="EMBL" id="SGPL01000011">
    <property type="protein sequence ID" value="THH20954.1"/>
    <property type="molecule type" value="Genomic_DNA"/>
</dbReference>
<feature type="transmembrane region" description="Helical" evidence="6">
    <location>
        <begin position="298"/>
        <end position="318"/>
    </location>
</feature>
<comment type="caution">
    <text evidence="7">The sequence shown here is derived from an EMBL/GenBank/DDBJ whole genome shotgun (WGS) entry which is preliminary data.</text>
</comment>
<evidence type="ECO:0008006" key="9">
    <source>
        <dbReference type="Google" id="ProtNLM"/>
    </source>
</evidence>
<dbReference type="GO" id="GO:0006865">
    <property type="term" value="P:amino acid transport"/>
    <property type="evidence" value="ECO:0007669"/>
    <property type="project" value="InterPro"/>
</dbReference>
<evidence type="ECO:0000256" key="1">
    <source>
        <dbReference type="ARBA" id="ARBA00004141"/>
    </source>
</evidence>
<dbReference type="OrthoDB" id="3900342at2759"/>
<reference evidence="7 8" key="1">
    <citation type="submission" date="2019-02" db="EMBL/GenBank/DDBJ databases">
        <title>Genome sequencing of the rare red list fungi Bondarzewia mesenterica.</title>
        <authorList>
            <person name="Buettner E."/>
            <person name="Kellner H."/>
        </authorList>
    </citation>
    <scope>NUCLEOTIDE SEQUENCE [LARGE SCALE GENOMIC DNA]</scope>
    <source>
        <strain evidence="7 8">DSM 108281</strain>
    </source>
</reference>
<feature type="transmembrane region" description="Helical" evidence="6">
    <location>
        <begin position="222"/>
        <end position="246"/>
    </location>
</feature>